<accession>A0A9P6JMR5</accession>
<dbReference type="OrthoDB" id="3040100at2759"/>
<organism evidence="1 2">
    <name type="scientific">Crepidotus variabilis</name>
    <dbReference type="NCBI Taxonomy" id="179855"/>
    <lineage>
        <taxon>Eukaryota</taxon>
        <taxon>Fungi</taxon>
        <taxon>Dikarya</taxon>
        <taxon>Basidiomycota</taxon>
        <taxon>Agaricomycotina</taxon>
        <taxon>Agaricomycetes</taxon>
        <taxon>Agaricomycetidae</taxon>
        <taxon>Agaricales</taxon>
        <taxon>Agaricineae</taxon>
        <taxon>Crepidotaceae</taxon>
        <taxon>Crepidotus</taxon>
    </lineage>
</organism>
<proteinExistence type="predicted"/>
<name>A0A9P6JMR5_9AGAR</name>
<evidence type="ECO:0000313" key="1">
    <source>
        <dbReference type="EMBL" id="KAF9526396.1"/>
    </source>
</evidence>
<keyword evidence="2" id="KW-1185">Reference proteome</keyword>
<reference evidence="1" key="1">
    <citation type="submission" date="2020-11" db="EMBL/GenBank/DDBJ databases">
        <authorList>
            <consortium name="DOE Joint Genome Institute"/>
            <person name="Ahrendt S."/>
            <person name="Riley R."/>
            <person name="Andreopoulos W."/>
            <person name="Labutti K."/>
            <person name="Pangilinan J."/>
            <person name="Ruiz-Duenas F.J."/>
            <person name="Barrasa J.M."/>
            <person name="Sanchez-Garcia M."/>
            <person name="Camarero S."/>
            <person name="Miyauchi S."/>
            <person name="Serrano A."/>
            <person name="Linde D."/>
            <person name="Babiker R."/>
            <person name="Drula E."/>
            <person name="Ayuso-Fernandez I."/>
            <person name="Pacheco R."/>
            <person name="Padilla G."/>
            <person name="Ferreira P."/>
            <person name="Barriuso J."/>
            <person name="Kellner H."/>
            <person name="Castanera R."/>
            <person name="Alfaro M."/>
            <person name="Ramirez L."/>
            <person name="Pisabarro A.G."/>
            <person name="Kuo A."/>
            <person name="Tritt A."/>
            <person name="Lipzen A."/>
            <person name="He G."/>
            <person name="Yan M."/>
            <person name="Ng V."/>
            <person name="Cullen D."/>
            <person name="Martin F."/>
            <person name="Rosso M.-N."/>
            <person name="Henrissat B."/>
            <person name="Hibbett D."/>
            <person name="Martinez A.T."/>
            <person name="Grigoriev I.V."/>
        </authorList>
    </citation>
    <scope>NUCLEOTIDE SEQUENCE</scope>
    <source>
        <strain evidence="1">CBS 506.95</strain>
    </source>
</reference>
<comment type="caution">
    <text evidence="1">The sequence shown here is derived from an EMBL/GenBank/DDBJ whole genome shotgun (WGS) entry which is preliminary data.</text>
</comment>
<sequence length="507" mass="57186">MAFNYAEDVAPEIWQRCWIFVERDCLPALTLTCRLFNDICKPMLFEQLEFSLPRPYSRGFQYSTPKANSIEMRFENVSSNDKFNKLVRSLTFVAHSKARSRPLDTPPELSEEAMLRIALEAYETLLMTISSSISRFCLLQQVSVGPVPLGPQFMRNLRLLGHLNQVHIDSTAGVISPQGTAPLRVGEFSYEELEVYHTFNPPTIMIPPLIVVTEHLQRMSLSGAQANTILTSFIRHGSIFRKLRYLSFQVNPSHISSFFDFLLICPILETLRIINYRELADILSTDLPAVSAAAAPRLANYLGPDSIAVALAPGRPISKTVLVNTVSHVSGLTAADIASLGCSSTPIVVLSLGLRFMNRAAFHNLSIYLPQLQKFTVHIYEVNSQGYMLEDAIPYLDLLSELEMNTVPLPRSIQILGLGQQRRFEPYTYRGIRPTHTLIPEPFPIEQQEMFLVTLSSLYPELREASLGMRRVDWRKHTSQEGEKGIWAQAEVPDMFPLYDKSGFATL</sequence>
<protein>
    <submittedName>
        <fullName evidence="1">Uncharacterized protein</fullName>
    </submittedName>
</protein>
<dbReference type="EMBL" id="MU157872">
    <property type="protein sequence ID" value="KAF9526396.1"/>
    <property type="molecule type" value="Genomic_DNA"/>
</dbReference>
<evidence type="ECO:0000313" key="2">
    <source>
        <dbReference type="Proteomes" id="UP000807306"/>
    </source>
</evidence>
<dbReference type="AlphaFoldDB" id="A0A9P6JMR5"/>
<gene>
    <name evidence="1" type="ORF">CPB83DRAFT_908495</name>
</gene>
<dbReference type="SUPFAM" id="SSF52047">
    <property type="entry name" value="RNI-like"/>
    <property type="match status" value="1"/>
</dbReference>
<dbReference type="Proteomes" id="UP000807306">
    <property type="component" value="Unassembled WGS sequence"/>
</dbReference>